<feature type="region of interest" description="Disordered" evidence="1">
    <location>
        <begin position="121"/>
        <end position="155"/>
    </location>
</feature>
<name>A0A9J6D3M6_RHIMP</name>
<protein>
    <recommendedName>
        <fullName evidence="4">Pogo transposable element</fullName>
    </recommendedName>
</protein>
<keyword evidence="3" id="KW-1185">Reference proteome</keyword>
<gene>
    <name evidence="2" type="ORF">HPB51_000479</name>
</gene>
<reference evidence="2" key="2">
    <citation type="submission" date="2021-09" db="EMBL/GenBank/DDBJ databases">
        <authorList>
            <person name="Jia N."/>
            <person name="Wang J."/>
            <person name="Shi W."/>
            <person name="Du L."/>
            <person name="Sun Y."/>
            <person name="Zhan W."/>
            <person name="Jiang J."/>
            <person name="Wang Q."/>
            <person name="Zhang B."/>
            <person name="Ji P."/>
            <person name="Sakyi L.B."/>
            <person name="Cui X."/>
            <person name="Yuan T."/>
            <person name="Jiang B."/>
            <person name="Yang W."/>
            <person name="Lam T.T.-Y."/>
            <person name="Chang Q."/>
            <person name="Ding S."/>
            <person name="Wang X."/>
            <person name="Zhu J."/>
            <person name="Ruan X."/>
            <person name="Zhao L."/>
            <person name="Wei J."/>
            <person name="Que T."/>
            <person name="Du C."/>
            <person name="Cheng J."/>
            <person name="Dai P."/>
            <person name="Han X."/>
            <person name="Huang E."/>
            <person name="Gao Y."/>
            <person name="Liu J."/>
            <person name="Shao H."/>
            <person name="Ye R."/>
            <person name="Li L."/>
            <person name="Wei W."/>
            <person name="Wang X."/>
            <person name="Wang C."/>
            <person name="Huo Q."/>
            <person name="Li W."/>
            <person name="Guo W."/>
            <person name="Chen H."/>
            <person name="Chen S."/>
            <person name="Zhou L."/>
            <person name="Zhou L."/>
            <person name="Ni X."/>
            <person name="Tian J."/>
            <person name="Zhou Y."/>
            <person name="Sheng Y."/>
            <person name="Liu T."/>
            <person name="Pan Y."/>
            <person name="Xia L."/>
            <person name="Li J."/>
            <person name="Zhao F."/>
            <person name="Cao W."/>
        </authorList>
    </citation>
    <scope>NUCLEOTIDE SEQUENCE</scope>
    <source>
        <strain evidence="2">Rmic-2018</strain>
        <tissue evidence="2">Larvae</tissue>
    </source>
</reference>
<accession>A0A9J6D3M6</accession>
<reference evidence="2" key="1">
    <citation type="journal article" date="2020" name="Cell">
        <title>Large-Scale Comparative Analyses of Tick Genomes Elucidate Their Genetic Diversity and Vector Capacities.</title>
        <authorList>
            <consortium name="Tick Genome and Microbiome Consortium (TIGMIC)"/>
            <person name="Jia N."/>
            <person name="Wang J."/>
            <person name="Shi W."/>
            <person name="Du L."/>
            <person name="Sun Y."/>
            <person name="Zhan W."/>
            <person name="Jiang J.F."/>
            <person name="Wang Q."/>
            <person name="Zhang B."/>
            <person name="Ji P."/>
            <person name="Bell-Sakyi L."/>
            <person name="Cui X.M."/>
            <person name="Yuan T.T."/>
            <person name="Jiang B.G."/>
            <person name="Yang W.F."/>
            <person name="Lam T.T."/>
            <person name="Chang Q.C."/>
            <person name="Ding S.J."/>
            <person name="Wang X.J."/>
            <person name="Zhu J.G."/>
            <person name="Ruan X.D."/>
            <person name="Zhao L."/>
            <person name="Wei J.T."/>
            <person name="Ye R.Z."/>
            <person name="Que T.C."/>
            <person name="Du C.H."/>
            <person name="Zhou Y.H."/>
            <person name="Cheng J.X."/>
            <person name="Dai P.F."/>
            <person name="Guo W.B."/>
            <person name="Han X.H."/>
            <person name="Huang E.J."/>
            <person name="Li L.F."/>
            <person name="Wei W."/>
            <person name="Gao Y.C."/>
            <person name="Liu J.Z."/>
            <person name="Shao H.Z."/>
            <person name="Wang X."/>
            <person name="Wang C.C."/>
            <person name="Yang T.C."/>
            <person name="Huo Q.B."/>
            <person name="Li W."/>
            <person name="Chen H.Y."/>
            <person name="Chen S.E."/>
            <person name="Zhou L.G."/>
            <person name="Ni X.B."/>
            <person name="Tian J.H."/>
            <person name="Sheng Y."/>
            <person name="Liu T."/>
            <person name="Pan Y.S."/>
            <person name="Xia L.Y."/>
            <person name="Li J."/>
            <person name="Zhao F."/>
            <person name="Cao W.C."/>
        </authorList>
    </citation>
    <scope>NUCLEOTIDE SEQUENCE</scope>
    <source>
        <strain evidence="2">Rmic-2018</strain>
    </source>
</reference>
<organism evidence="2 3">
    <name type="scientific">Rhipicephalus microplus</name>
    <name type="common">Cattle tick</name>
    <name type="synonym">Boophilus microplus</name>
    <dbReference type="NCBI Taxonomy" id="6941"/>
    <lineage>
        <taxon>Eukaryota</taxon>
        <taxon>Metazoa</taxon>
        <taxon>Ecdysozoa</taxon>
        <taxon>Arthropoda</taxon>
        <taxon>Chelicerata</taxon>
        <taxon>Arachnida</taxon>
        <taxon>Acari</taxon>
        <taxon>Parasitiformes</taxon>
        <taxon>Ixodida</taxon>
        <taxon>Ixodoidea</taxon>
        <taxon>Ixodidae</taxon>
        <taxon>Rhipicephalinae</taxon>
        <taxon>Rhipicephalus</taxon>
        <taxon>Boophilus</taxon>
    </lineage>
</organism>
<feature type="compositionally biased region" description="Acidic residues" evidence="1">
    <location>
        <begin position="143"/>
        <end position="155"/>
    </location>
</feature>
<proteinExistence type="predicted"/>
<sequence length="155" mass="17401">MEQYASFTAAFKLKALDCALEHGNRAASRHFVVDEIRIRYWKKQRDKLKATNSTRWPFCGPKSGKFPDIEKTVLKYMKDMRKDGCAVSSDIIRTILEAWSTISNEVVVKSFKKTGISNALGGTEDDRLRDSEDTAGSYRESCGDDTDASDASESE</sequence>
<comment type="caution">
    <text evidence="2">The sequence shown here is derived from an EMBL/GenBank/DDBJ whole genome shotgun (WGS) entry which is preliminary data.</text>
</comment>
<dbReference type="Proteomes" id="UP000821866">
    <property type="component" value="Chromosome 9"/>
</dbReference>
<evidence type="ECO:0000313" key="3">
    <source>
        <dbReference type="Proteomes" id="UP000821866"/>
    </source>
</evidence>
<dbReference type="EMBL" id="JABSTU010000011">
    <property type="protein sequence ID" value="KAH8008653.1"/>
    <property type="molecule type" value="Genomic_DNA"/>
</dbReference>
<evidence type="ECO:0000256" key="1">
    <source>
        <dbReference type="SAM" id="MobiDB-lite"/>
    </source>
</evidence>
<evidence type="ECO:0008006" key="4">
    <source>
        <dbReference type="Google" id="ProtNLM"/>
    </source>
</evidence>
<evidence type="ECO:0000313" key="2">
    <source>
        <dbReference type="EMBL" id="KAH8008653.1"/>
    </source>
</evidence>
<dbReference type="AlphaFoldDB" id="A0A9J6D3M6"/>